<dbReference type="InterPro" id="IPR000253">
    <property type="entry name" value="FHA_dom"/>
</dbReference>
<comment type="similarity">
    <text evidence="1">Belongs to the protein kinase superfamily. CAMK Ser/Thr protein kinase family. CHEK2 subfamily.</text>
</comment>
<evidence type="ECO:0000313" key="14">
    <source>
        <dbReference type="Proteomes" id="UP001172155"/>
    </source>
</evidence>
<evidence type="ECO:0000256" key="10">
    <source>
        <dbReference type="SAM" id="MobiDB-lite"/>
    </source>
</evidence>
<accession>A0AA40BQH4</accession>
<dbReference type="Gene3D" id="1.10.510.10">
    <property type="entry name" value="Transferase(Phosphotransferase) domain 1"/>
    <property type="match status" value="1"/>
</dbReference>
<feature type="binding site" evidence="9">
    <location>
        <position position="192"/>
    </location>
    <ligand>
        <name>ATP</name>
        <dbReference type="ChEBI" id="CHEBI:30616"/>
    </ligand>
</feature>
<dbReference type="InterPro" id="IPR000719">
    <property type="entry name" value="Prot_kinase_dom"/>
</dbReference>
<dbReference type="SUPFAM" id="SSF49879">
    <property type="entry name" value="SMAD/FHA domain"/>
    <property type="match status" value="1"/>
</dbReference>
<dbReference type="AlphaFoldDB" id="A0AA40BQH4"/>
<evidence type="ECO:0000313" key="13">
    <source>
        <dbReference type="EMBL" id="KAK0738524.1"/>
    </source>
</evidence>
<dbReference type="EMBL" id="JAUKUD010000007">
    <property type="protein sequence ID" value="KAK0738524.1"/>
    <property type="molecule type" value="Genomic_DNA"/>
</dbReference>
<protein>
    <recommendedName>
        <fullName evidence="2">mitogen-activated protein kinase</fullName>
        <ecNumber evidence="2">2.7.11.24</ecNumber>
    </recommendedName>
</protein>
<sequence>MMSPGAAACLVVEDRSNLPARTGPGTLRHASPCPPSQTRWVFPNQTVKFGRDPDKKKNHVVFQDPTVSRNHLEIYCVVVDDEQRHNPLVFVRDRQSSNGTFVNGQLVGRGPNVSSGWLLQHGDLITVPPYIAIRFGQTPIDPPFFSLTSHQRQEALLFEDRYVISDRTIGDGAHAVVYLATEVKAGKQVVCKVHDLASVSWSPRKLQRIRQEAILLSYLDHPNILSFRAAFQTQQTLYIFTELATGGDLFSLMKKYNAFKEVEIRWIIRQVLSGVVYIHGKGVAHRDIKPENILCAIAPDAAYRVLLSDFGDSAMTSRGRMKSHVGTTFYRAPECHSPEIGHGLSVDIWAIGMLVLQLFTGMEEIPLLHTMNLNSQEAIDKYLENVIHRLNLDDEISADGRQFLRDCLTYDKEERPTARQLLKNRWLQEPNTDNALFKQLETESIAPWIPRGVILPAIEDLWLENVENAGVESPESTAASDKVSPHFEHLGFEGNSSIQGCQQEPSPEPTAGANAKDHESPGEKGNTGRFMPLLHTMIRPTARKAKLGSRKRLDILHAGRPKRQRLYTM</sequence>
<evidence type="ECO:0000259" key="12">
    <source>
        <dbReference type="PROSITE" id="PS50011"/>
    </source>
</evidence>
<dbReference type="InterPro" id="IPR011009">
    <property type="entry name" value="Kinase-like_dom_sf"/>
</dbReference>
<evidence type="ECO:0000256" key="6">
    <source>
        <dbReference type="ARBA" id="ARBA00022840"/>
    </source>
</evidence>
<evidence type="ECO:0000259" key="11">
    <source>
        <dbReference type="PROSITE" id="PS50006"/>
    </source>
</evidence>
<dbReference type="PROSITE" id="PS50006">
    <property type="entry name" value="FHA_DOMAIN"/>
    <property type="match status" value="1"/>
</dbReference>
<dbReference type="InterPro" id="IPR017441">
    <property type="entry name" value="Protein_kinase_ATP_BS"/>
</dbReference>
<comment type="catalytic activity">
    <reaction evidence="7">
        <text>L-threonyl-[protein] + ATP = O-phospho-L-threonyl-[protein] + ADP + H(+)</text>
        <dbReference type="Rhea" id="RHEA:46608"/>
        <dbReference type="Rhea" id="RHEA-COMP:11060"/>
        <dbReference type="Rhea" id="RHEA-COMP:11605"/>
        <dbReference type="ChEBI" id="CHEBI:15378"/>
        <dbReference type="ChEBI" id="CHEBI:30013"/>
        <dbReference type="ChEBI" id="CHEBI:30616"/>
        <dbReference type="ChEBI" id="CHEBI:61977"/>
        <dbReference type="ChEBI" id="CHEBI:456216"/>
        <dbReference type="EC" id="2.7.11.24"/>
    </reaction>
    <physiologicalReaction direction="left-to-right" evidence="7">
        <dbReference type="Rhea" id="RHEA:46609"/>
    </physiologicalReaction>
</comment>
<dbReference type="SMART" id="SM00220">
    <property type="entry name" value="S_TKc"/>
    <property type="match status" value="1"/>
</dbReference>
<evidence type="ECO:0000256" key="3">
    <source>
        <dbReference type="ARBA" id="ARBA00022679"/>
    </source>
</evidence>
<feature type="domain" description="FHA" evidence="11">
    <location>
        <begin position="47"/>
        <end position="107"/>
    </location>
</feature>
<keyword evidence="5 13" id="KW-0418">Kinase</keyword>
<comment type="catalytic activity">
    <reaction evidence="8">
        <text>L-seryl-[protein] + ATP = O-phospho-L-seryl-[protein] + ADP + H(+)</text>
        <dbReference type="Rhea" id="RHEA:17989"/>
        <dbReference type="Rhea" id="RHEA-COMP:9863"/>
        <dbReference type="Rhea" id="RHEA-COMP:11604"/>
        <dbReference type="ChEBI" id="CHEBI:15378"/>
        <dbReference type="ChEBI" id="CHEBI:29999"/>
        <dbReference type="ChEBI" id="CHEBI:30616"/>
        <dbReference type="ChEBI" id="CHEBI:83421"/>
        <dbReference type="ChEBI" id="CHEBI:456216"/>
        <dbReference type="EC" id="2.7.11.24"/>
    </reaction>
    <physiologicalReaction direction="left-to-right" evidence="8">
        <dbReference type="Rhea" id="RHEA:17990"/>
    </physiologicalReaction>
</comment>
<reference evidence="13" key="1">
    <citation type="submission" date="2023-06" db="EMBL/GenBank/DDBJ databases">
        <title>Genome-scale phylogeny and comparative genomics of the fungal order Sordariales.</title>
        <authorList>
            <consortium name="Lawrence Berkeley National Laboratory"/>
            <person name="Hensen N."/>
            <person name="Bonometti L."/>
            <person name="Westerberg I."/>
            <person name="Brannstrom I.O."/>
            <person name="Guillou S."/>
            <person name="Cros-Aarteil S."/>
            <person name="Calhoun S."/>
            <person name="Haridas S."/>
            <person name="Kuo A."/>
            <person name="Mondo S."/>
            <person name="Pangilinan J."/>
            <person name="Riley R."/>
            <person name="LaButti K."/>
            <person name="Andreopoulos B."/>
            <person name="Lipzen A."/>
            <person name="Chen C."/>
            <person name="Yanf M."/>
            <person name="Daum C."/>
            <person name="Ng V."/>
            <person name="Clum A."/>
            <person name="Steindorff A."/>
            <person name="Ohm R."/>
            <person name="Martin F."/>
            <person name="Silar P."/>
            <person name="Natvig D."/>
            <person name="Lalanne C."/>
            <person name="Gautier V."/>
            <person name="Ament-velasquez S.L."/>
            <person name="Kruys A."/>
            <person name="Hutchinson M.I."/>
            <person name="Powell A.J."/>
            <person name="Barry K."/>
            <person name="Miller A.N."/>
            <person name="Grigoriev I.V."/>
            <person name="Debuchy R."/>
            <person name="Gladieux P."/>
            <person name="Thoren M.H."/>
            <person name="Johannesson H."/>
        </authorList>
    </citation>
    <scope>NUCLEOTIDE SEQUENCE</scope>
    <source>
        <strain evidence="13">SMH3187-1</strain>
    </source>
</reference>
<evidence type="ECO:0000256" key="9">
    <source>
        <dbReference type="PROSITE-ProRule" id="PRU10141"/>
    </source>
</evidence>
<keyword evidence="6 9" id="KW-0067">ATP-binding</keyword>
<organism evidence="13 14">
    <name type="scientific">Schizothecium vesticola</name>
    <dbReference type="NCBI Taxonomy" id="314040"/>
    <lineage>
        <taxon>Eukaryota</taxon>
        <taxon>Fungi</taxon>
        <taxon>Dikarya</taxon>
        <taxon>Ascomycota</taxon>
        <taxon>Pezizomycotina</taxon>
        <taxon>Sordariomycetes</taxon>
        <taxon>Sordariomycetidae</taxon>
        <taxon>Sordariales</taxon>
        <taxon>Schizotheciaceae</taxon>
        <taxon>Schizothecium</taxon>
    </lineage>
</organism>
<dbReference type="GO" id="GO:0005524">
    <property type="term" value="F:ATP binding"/>
    <property type="evidence" value="ECO:0007669"/>
    <property type="project" value="UniProtKB-UniRule"/>
</dbReference>
<feature type="region of interest" description="Disordered" evidence="10">
    <location>
        <begin position="487"/>
        <end position="530"/>
    </location>
</feature>
<dbReference type="PROSITE" id="PS00108">
    <property type="entry name" value="PROTEIN_KINASE_ST"/>
    <property type="match status" value="1"/>
</dbReference>
<dbReference type="CDD" id="cd22670">
    <property type="entry name" value="FHA_MEK1-like"/>
    <property type="match status" value="1"/>
</dbReference>
<evidence type="ECO:0000256" key="1">
    <source>
        <dbReference type="ARBA" id="ARBA00005575"/>
    </source>
</evidence>
<dbReference type="Proteomes" id="UP001172155">
    <property type="component" value="Unassembled WGS sequence"/>
</dbReference>
<comment type="caution">
    <text evidence="13">The sequence shown here is derived from an EMBL/GenBank/DDBJ whole genome shotgun (WGS) entry which is preliminary data.</text>
</comment>
<name>A0AA40BQH4_9PEZI</name>
<feature type="compositionally biased region" description="Polar residues" evidence="10">
    <location>
        <begin position="494"/>
        <end position="505"/>
    </location>
</feature>
<dbReference type="PROSITE" id="PS50011">
    <property type="entry name" value="PROTEIN_KINASE_DOM"/>
    <property type="match status" value="1"/>
</dbReference>
<dbReference type="Gene3D" id="2.60.200.20">
    <property type="match status" value="1"/>
</dbReference>
<keyword evidence="4 9" id="KW-0547">Nucleotide-binding</keyword>
<dbReference type="InterPro" id="IPR050538">
    <property type="entry name" value="MAP_kinase_kinase_kinase"/>
</dbReference>
<keyword evidence="14" id="KW-1185">Reference proteome</keyword>
<evidence type="ECO:0000256" key="7">
    <source>
        <dbReference type="ARBA" id="ARBA00047919"/>
    </source>
</evidence>
<dbReference type="SMART" id="SM00240">
    <property type="entry name" value="FHA"/>
    <property type="match status" value="1"/>
</dbReference>
<dbReference type="PROSITE" id="PS00107">
    <property type="entry name" value="PROTEIN_KINASE_ATP"/>
    <property type="match status" value="1"/>
</dbReference>
<dbReference type="InterPro" id="IPR008271">
    <property type="entry name" value="Ser/Thr_kinase_AS"/>
</dbReference>
<feature type="domain" description="Protein kinase" evidence="12">
    <location>
        <begin position="163"/>
        <end position="427"/>
    </location>
</feature>
<dbReference type="SUPFAM" id="SSF56112">
    <property type="entry name" value="Protein kinase-like (PK-like)"/>
    <property type="match status" value="1"/>
</dbReference>
<evidence type="ECO:0000256" key="5">
    <source>
        <dbReference type="ARBA" id="ARBA00022777"/>
    </source>
</evidence>
<dbReference type="GO" id="GO:0004707">
    <property type="term" value="F:MAP kinase activity"/>
    <property type="evidence" value="ECO:0007669"/>
    <property type="project" value="UniProtKB-EC"/>
</dbReference>
<proteinExistence type="inferred from homology"/>
<evidence type="ECO:0000256" key="8">
    <source>
        <dbReference type="ARBA" id="ARBA00048130"/>
    </source>
</evidence>
<dbReference type="PANTHER" id="PTHR48016:SF56">
    <property type="entry name" value="MAPKK KINASE"/>
    <property type="match status" value="1"/>
</dbReference>
<gene>
    <name evidence="13" type="ORF">B0T18DRAFT_248492</name>
</gene>
<evidence type="ECO:0000256" key="2">
    <source>
        <dbReference type="ARBA" id="ARBA00012411"/>
    </source>
</evidence>
<dbReference type="InterPro" id="IPR008984">
    <property type="entry name" value="SMAD_FHA_dom_sf"/>
</dbReference>
<dbReference type="PANTHER" id="PTHR48016">
    <property type="entry name" value="MAP KINASE KINASE KINASE SSK2-RELATED-RELATED"/>
    <property type="match status" value="1"/>
</dbReference>
<dbReference type="Pfam" id="PF00498">
    <property type="entry name" value="FHA"/>
    <property type="match status" value="1"/>
</dbReference>
<dbReference type="Pfam" id="PF00069">
    <property type="entry name" value="Pkinase"/>
    <property type="match status" value="1"/>
</dbReference>
<evidence type="ECO:0000256" key="4">
    <source>
        <dbReference type="ARBA" id="ARBA00022741"/>
    </source>
</evidence>
<keyword evidence="3" id="KW-0808">Transferase</keyword>
<dbReference type="EC" id="2.7.11.24" evidence="2"/>